<evidence type="ECO:0000313" key="3">
    <source>
        <dbReference type="Proteomes" id="UP000501991"/>
    </source>
</evidence>
<dbReference type="GO" id="GO:0051537">
    <property type="term" value="F:2 iron, 2 sulfur cluster binding"/>
    <property type="evidence" value="ECO:0007669"/>
    <property type="project" value="InterPro"/>
</dbReference>
<dbReference type="RefSeq" id="WP_173768203.1">
    <property type="nucleotide sequence ID" value="NZ_CP048836.1"/>
</dbReference>
<evidence type="ECO:0000259" key="1">
    <source>
        <dbReference type="PROSITE" id="PS51085"/>
    </source>
</evidence>
<dbReference type="InterPro" id="IPR012675">
    <property type="entry name" value="Beta-grasp_dom_sf"/>
</dbReference>
<dbReference type="PROSITE" id="PS51085">
    <property type="entry name" value="2FE2S_FER_2"/>
    <property type="match status" value="1"/>
</dbReference>
<dbReference type="EMBL" id="CP048836">
    <property type="protein sequence ID" value="QID19518.1"/>
    <property type="molecule type" value="Genomic_DNA"/>
</dbReference>
<dbReference type="Pfam" id="PF00111">
    <property type="entry name" value="Fer2"/>
    <property type="match status" value="1"/>
</dbReference>
<keyword evidence="3" id="KW-1185">Reference proteome</keyword>
<sequence length="121" mass="13268">MSLVTFTSTLHKDKTVYAVAGSHTQTILSLAKEHHIPIDFGCGEGDCGTCLVKVSSLDGKRRPMGGPLNAREVAVLKEMGRVSQAEIDQMYVDDIPPNHWRLACQMIVRGGEDLLVEYPSK</sequence>
<dbReference type="Proteomes" id="UP000501991">
    <property type="component" value="Chromosome"/>
</dbReference>
<gene>
    <name evidence="2" type="ORF">G3580_18970</name>
</gene>
<dbReference type="SUPFAM" id="SSF54292">
    <property type="entry name" value="2Fe-2S ferredoxin-like"/>
    <property type="match status" value="1"/>
</dbReference>
<evidence type="ECO:0000313" key="2">
    <source>
        <dbReference type="EMBL" id="QID19518.1"/>
    </source>
</evidence>
<accession>A0A6C1BA01</accession>
<dbReference type="PROSITE" id="PS00197">
    <property type="entry name" value="2FE2S_FER_1"/>
    <property type="match status" value="1"/>
</dbReference>
<dbReference type="AlphaFoldDB" id="A0A6C1BA01"/>
<dbReference type="InterPro" id="IPR006058">
    <property type="entry name" value="2Fe2S_fd_BS"/>
</dbReference>
<proteinExistence type="predicted"/>
<name>A0A6C1BA01_9RHOO</name>
<dbReference type="InterPro" id="IPR036010">
    <property type="entry name" value="2Fe-2S_ferredoxin-like_sf"/>
</dbReference>
<feature type="domain" description="2Fe-2S ferredoxin-type" evidence="1">
    <location>
        <begin position="2"/>
        <end position="121"/>
    </location>
</feature>
<reference evidence="2 3" key="1">
    <citation type="submission" date="2020-02" db="EMBL/GenBank/DDBJ databases">
        <title>Nitrogenibacter mangrovi gen. nov., sp. nov. isolated from mangrove sediment, a denitrifying betaproteobacterium.</title>
        <authorList>
            <person name="Liao H."/>
            <person name="Tian Y."/>
        </authorList>
    </citation>
    <scope>NUCLEOTIDE SEQUENCE [LARGE SCALE GENOMIC DNA]</scope>
    <source>
        <strain evidence="2 3">M9-3-2</strain>
    </source>
</reference>
<dbReference type="Gene3D" id="3.10.20.30">
    <property type="match status" value="1"/>
</dbReference>
<dbReference type="KEGG" id="azq:G3580_18970"/>
<dbReference type="CDD" id="cd00207">
    <property type="entry name" value="fer2"/>
    <property type="match status" value="1"/>
</dbReference>
<organism evidence="2 3">
    <name type="scientific">Nitrogeniibacter mangrovi</name>
    <dbReference type="NCBI Taxonomy" id="2016596"/>
    <lineage>
        <taxon>Bacteria</taxon>
        <taxon>Pseudomonadati</taxon>
        <taxon>Pseudomonadota</taxon>
        <taxon>Betaproteobacteria</taxon>
        <taxon>Rhodocyclales</taxon>
        <taxon>Zoogloeaceae</taxon>
        <taxon>Nitrogeniibacter</taxon>
    </lineage>
</organism>
<dbReference type="InterPro" id="IPR001041">
    <property type="entry name" value="2Fe-2S_ferredoxin-type"/>
</dbReference>
<protein>
    <submittedName>
        <fullName evidence="2">(2Fe-2S)-binding protein</fullName>
    </submittedName>
</protein>